<name>A0AAE0BY45_9CHLO</name>
<gene>
    <name evidence="2" type="ORF">CYMTET_46421</name>
</gene>
<feature type="region of interest" description="Disordered" evidence="1">
    <location>
        <begin position="383"/>
        <end position="403"/>
    </location>
</feature>
<evidence type="ECO:0000313" key="3">
    <source>
        <dbReference type="Proteomes" id="UP001190700"/>
    </source>
</evidence>
<organism evidence="2 3">
    <name type="scientific">Cymbomonas tetramitiformis</name>
    <dbReference type="NCBI Taxonomy" id="36881"/>
    <lineage>
        <taxon>Eukaryota</taxon>
        <taxon>Viridiplantae</taxon>
        <taxon>Chlorophyta</taxon>
        <taxon>Pyramimonadophyceae</taxon>
        <taxon>Pyramimonadales</taxon>
        <taxon>Pyramimonadaceae</taxon>
        <taxon>Cymbomonas</taxon>
    </lineage>
</organism>
<protein>
    <submittedName>
        <fullName evidence="2">Uncharacterized protein</fullName>
    </submittedName>
</protein>
<feature type="region of interest" description="Disordered" evidence="1">
    <location>
        <begin position="1"/>
        <end position="27"/>
    </location>
</feature>
<reference evidence="2 3" key="1">
    <citation type="journal article" date="2015" name="Genome Biol. Evol.">
        <title>Comparative Genomics of a Bacterivorous Green Alga Reveals Evolutionary Causalities and Consequences of Phago-Mixotrophic Mode of Nutrition.</title>
        <authorList>
            <person name="Burns J.A."/>
            <person name="Paasch A."/>
            <person name="Narechania A."/>
            <person name="Kim E."/>
        </authorList>
    </citation>
    <scope>NUCLEOTIDE SEQUENCE [LARGE SCALE GENOMIC DNA]</scope>
    <source>
        <strain evidence="2 3">PLY_AMNH</strain>
    </source>
</reference>
<comment type="caution">
    <text evidence="2">The sequence shown here is derived from an EMBL/GenBank/DDBJ whole genome shotgun (WGS) entry which is preliminary data.</text>
</comment>
<accession>A0AAE0BY45</accession>
<dbReference type="EMBL" id="LGRX02032498">
    <property type="protein sequence ID" value="KAK3243950.1"/>
    <property type="molecule type" value="Genomic_DNA"/>
</dbReference>
<evidence type="ECO:0000313" key="2">
    <source>
        <dbReference type="EMBL" id="KAK3243950.1"/>
    </source>
</evidence>
<keyword evidence="3" id="KW-1185">Reference proteome</keyword>
<sequence length="403" mass="42990">MEPMDRMAHAMRAPPHARKPREASKPTKERVLREKITECADRLEQCWRGFKTRDSKHHSSAARALAALATACAAAPEVLRRNNSLRLEVQEVVWGDARLKTLLASSSEAAVSETVHSLMQQLSLLRPTARNARQIFPELLPLVVSKSASGSVGAVAALAAGVLQCCPQSSAVWTSFHVAHVLCDAFAQLLVMRCSASAPAEECRASGLLRLITALANSPFPQHLLPEAHDDHGCCIVQAWAHQFLLPSFASQALAAESLSCAAALLALRTETVTSGATRSRSADVAVRLRAALSSGPTSTPHGAARGEEGCLLLYMLEPWLSQPATKELGREDATFLPALKVPGFTTLISLPMDAPRCEALAQRSHRDGLSLASIAVLPHNEMGMGSSASQGRASPARSSSSR</sequence>
<proteinExistence type="predicted"/>
<feature type="compositionally biased region" description="Low complexity" evidence="1">
    <location>
        <begin position="387"/>
        <end position="403"/>
    </location>
</feature>
<dbReference type="Proteomes" id="UP001190700">
    <property type="component" value="Unassembled WGS sequence"/>
</dbReference>
<evidence type="ECO:0000256" key="1">
    <source>
        <dbReference type="SAM" id="MobiDB-lite"/>
    </source>
</evidence>
<dbReference type="AlphaFoldDB" id="A0AAE0BY45"/>